<dbReference type="EMBL" id="SVNY01000005">
    <property type="protein sequence ID" value="MBE6834124.1"/>
    <property type="molecule type" value="Genomic_DNA"/>
</dbReference>
<proteinExistence type="predicted"/>
<dbReference type="Proteomes" id="UP000754750">
    <property type="component" value="Unassembled WGS sequence"/>
</dbReference>
<reference evidence="2" key="1">
    <citation type="submission" date="2019-04" db="EMBL/GenBank/DDBJ databases">
        <title>Evolution of Biomass-Degrading Anaerobic Consortia Revealed by Metagenomics.</title>
        <authorList>
            <person name="Peng X."/>
        </authorList>
    </citation>
    <scope>NUCLEOTIDE SEQUENCE</scope>
    <source>
        <strain evidence="2">SIG551</strain>
    </source>
</reference>
<organism evidence="2 3">
    <name type="scientific">Faecalispora sporosphaeroides</name>
    <dbReference type="NCBI Taxonomy" id="1549"/>
    <lineage>
        <taxon>Bacteria</taxon>
        <taxon>Bacillati</taxon>
        <taxon>Bacillota</taxon>
        <taxon>Clostridia</taxon>
        <taxon>Eubacteriales</taxon>
        <taxon>Oscillospiraceae</taxon>
        <taxon>Faecalispora</taxon>
    </lineage>
</organism>
<accession>A0A928KTQ9</accession>
<comment type="caution">
    <text evidence="2">The sequence shown here is derived from an EMBL/GenBank/DDBJ whole genome shotgun (WGS) entry which is preliminary data.</text>
</comment>
<evidence type="ECO:0000313" key="2">
    <source>
        <dbReference type="EMBL" id="MBE6834124.1"/>
    </source>
</evidence>
<protein>
    <submittedName>
        <fullName evidence="2">Uncharacterized protein</fullName>
    </submittedName>
</protein>
<evidence type="ECO:0000256" key="1">
    <source>
        <dbReference type="SAM" id="Coils"/>
    </source>
</evidence>
<sequence length="95" mass="10102">MGLFEDVVINAKSAANAVGKKAGQLVDVSKLKISAAELNNEINKKYEALGKAVYDAKKADSDPADLVAEAMVAIDELQDQLKALEDQIKEASAQL</sequence>
<dbReference type="RefSeq" id="WP_020072065.1">
    <property type="nucleotide sequence ID" value="NZ_JBKWRC010000001.1"/>
</dbReference>
<evidence type="ECO:0000313" key="3">
    <source>
        <dbReference type="Proteomes" id="UP000754750"/>
    </source>
</evidence>
<name>A0A928KTQ9_9FIRM</name>
<feature type="coiled-coil region" evidence="1">
    <location>
        <begin position="67"/>
        <end position="94"/>
    </location>
</feature>
<keyword evidence="1" id="KW-0175">Coiled coil</keyword>
<dbReference type="AlphaFoldDB" id="A0A928KTQ9"/>
<gene>
    <name evidence="2" type="ORF">E7512_11215</name>
</gene>